<keyword evidence="3" id="KW-1185">Reference proteome</keyword>
<dbReference type="KEGG" id="prt:AUC31_14550"/>
<evidence type="ECO:0000313" key="2">
    <source>
        <dbReference type="EMBL" id="ALS76340.1"/>
    </source>
</evidence>
<organism evidence="2 3">
    <name type="scientific">Planococcus rifietoensis</name>
    <dbReference type="NCBI Taxonomy" id="200991"/>
    <lineage>
        <taxon>Bacteria</taxon>
        <taxon>Bacillati</taxon>
        <taxon>Bacillota</taxon>
        <taxon>Bacilli</taxon>
        <taxon>Bacillales</taxon>
        <taxon>Caryophanaceae</taxon>
        <taxon>Planococcus</taxon>
    </lineage>
</organism>
<dbReference type="Proteomes" id="UP000067683">
    <property type="component" value="Chromosome"/>
</dbReference>
<feature type="transmembrane region" description="Helical" evidence="1">
    <location>
        <begin position="47"/>
        <end position="67"/>
    </location>
</feature>
<keyword evidence="1" id="KW-1133">Transmembrane helix</keyword>
<dbReference type="EMBL" id="CP013659">
    <property type="protein sequence ID" value="ALS76340.1"/>
    <property type="molecule type" value="Genomic_DNA"/>
</dbReference>
<reference evidence="2" key="1">
    <citation type="submission" date="2016-01" db="EMBL/GenBank/DDBJ databases">
        <title>Complete genome of Planococcus rifietoensis type strain M8.</title>
        <authorList>
            <person name="See-Too W.S."/>
        </authorList>
    </citation>
    <scope>NUCLEOTIDE SEQUENCE [LARGE SCALE GENOMIC DNA]</scope>
    <source>
        <strain evidence="2">M8</strain>
    </source>
</reference>
<accession>A0A0U2ZAJ3</accession>
<keyword evidence="1" id="KW-0472">Membrane</keyword>
<gene>
    <name evidence="2" type="ORF">AUC31_14550</name>
</gene>
<evidence type="ECO:0000256" key="1">
    <source>
        <dbReference type="SAM" id="Phobius"/>
    </source>
</evidence>
<keyword evidence="1" id="KW-0812">Transmembrane</keyword>
<evidence type="ECO:0000313" key="3">
    <source>
        <dbReference type="Proteomes" id="UP000067683"/>
    </source>
</evidence>
<sequence length="73" mass="8635">MFNLGLLETQRWLEILSVVLLIIGFYFTFNFFEYLKSDEDRLRKQAKIAALICIAGAFLIPIFYNILDSYYLD</sequence>
<dbReference type="AlphaFoldDB" id="A0A0U2ZAJ3"/>
<dbReference type="OrthoDB" id="2740244at2"/>
<protein>
    <submittedName>
        <fullName evidence="2">Uncharacterized protein</fullName>
    </submittedName>
</protein>
<proteinExistence type="predicted"/>
<dbReference type="RefSeq" id="WP_058383042.1">
    <property type="nucleotide sequence ID" value="NZ_CP013659.2"/>
</dbReference>
<name>A0A0U2ZAJ3_9BACL</name>
<feature type="transmembrane region" description="Helical" evidence="1">
    <location>
        <begin position="12"/>
        <end position="35"/>
    </location>
</feature>